<proteinExistence type="predicted"/>
<dbReference type="AlphaFoldDB" id="A0A1F5F2Y1"/>
<keyword evidence="1" id="KW-0812">Transmembrane</keyword>
<organism evidence="2 3">
    <name type="scientific">Candidatus Collierbacteria bacterium RIFOXYA2_FULL_46_10</name>
    <dbReference type="NCBI Taxonomy" id="1817726"/>
    <lineage>
        <taxon>Bacteria</taxon>
        <taxon>Candidatus Collieribacteriota</taxon>
    </lineage>
</organism>
<dbReference type="InterPro" id="IPR012902">
    <property type="entry name" value="N_methyl_site"/>
</dbReference>
<keyword evidence="1" id="KW-0472">Membrane</keyword>
<feature type="transmembrane region" description="Helical" evidence="1">
    <location>
        <begin position="12"/>
        <end position="34"/>
    </location>
</feature>
<keyword evidence="1" id="KW-1133">Transmembrane helix</keyword>
<accession>A0A1F5F2Y1</accession>
<protein>
    <recommendedName>
        <fullName evidence="4">Prepilin-type N-terminal cleavage/methylation domain-containing protein</fullName>
    </recommendedName>
</protein>
<sequence>MELTKTKSGFSLIELLVVVGLTSILGLAISAVLLTSLTNSARIRAQSKIKAAGDYTITQIQSLIRNSREVTSCNSTTNTIVLVNQDRETTTLALSGTAIASNSAALTPANQTVSNFDLNCEPSNTNPRLINLAFDLSLTSANLRLGESPSLHFATSILVRNE</sequence>
<dbReference type="PROSITE" id="PS00409">
    <property type="entry name" value="PROKAR_NTER_METHYL"/>
    <property type="match status" value="1"/>
</dbReference>
<evidence type="ECO:0000256" key="1">
    <source>
        <dbReference type="SAM" id="Phobius"/>
    </source>
</evidence>
<name>A0A1F5F2Y1_9BACT</name>
<dbReference type="SUPFAM" id="SSF54523">
    <property type="entry name" value="Pili subunits"/>
    <property type="match status" value="1"/>
</dbReference>
<gene>
    <name evidence="2" type="ORF">A2228_01510</name>
</gene>
<dbReference type="InterPro" id="IPR045584">
    <property type="entry name" value="Pilin-like"/>
</dbReference>
<reference evidence="2 3" key="1">
    <citation type="journal article" date="2016" name="Nat. Commun.">
        <title>Thousands of microbial genomes shed light on interconnected biogeochemical processes in an aquifer system.</title>
        <authorList>
            <person name="Anantharaman K."/>
            <person name="Brown C.T."/>
            <person name="Hug L.A."/>
            <person name="Sharon I."/>
            <person name="Castelle C.J."/>
            <person name="Probst A.J."/>
            <person name="Thomas B.C."/>
            <person name="Singh A."/>
            <person name="Wilkins M.J."/>
            <person name="Karaoz U."/>
            <person name="Brodie E.L."/>
            <person name="Williams K.H."/>
            <person name="Hubbard S.S."/>
            <person name="Banfield J.F."/>
        </authorList>
    </citation>
    <scope>NUCLEOTIDE SEQUENCE [LARGE SCALE GENOMIC DNA]</scope>
</reference>
<evidence type="ECO:0000313" key="2">
    <source>
        <dbReference type="EMBL" id="OGD73926.1"/>
    </source>
</evidence>
<dbReference type="Gene3D" id="3.30.700.10">
    <property type="entry name" value="Glycoprotein, Type 4 Pilin"/>
    <property type="match status" value="1"/>
</dbReference>
<comment type="caution">
    <text evidence="2">The sequence shown here is derived from an EMBL/GenBank/DDBJ whole genome shotgun (WGS) entry which is preliminary data.</text>
</comment>
<dbReference type="Proteomes" id="UP000176191">
    <property type="component" value="Unassembled WGS sequence"/>
</dbReference>
<dbReference type="Pfam" id="PF07963">
    <property type="entry name" value="N_methyl"/>
    <property type="match status" value="1"/>
</dbReference>
<evidence type="ECO:0008006" key="4">
    <source>
        <dbReference type="Google" id="ProtNLM"/>
    </source>
</evidence>
<evidence type="ECO:0000313" key="3">
    <source>
        <dbReference type="Proteomes" id="UP000176191"/>
    </source>
</evidence>
<dbReference type="EMBL" id="MFAK01000044">
    <property type="protein sequence ID" value="OGD73926.1"/>
    <property type="molecule type" value="Genomic_DNA"/>
</dbReference>